<organism evidence="2 3">
    <name type="scientific">Rubus argutus</name>
    <name type="common">Southern blackberry</name>
    <dbReference type="NCBI Taxonomy" id="59490"/>
    <lineage>
        <taxon>Eukaryota</taxon>
        <taxon>Viridiplantae</taxon>
        <taxon>Streptophyta</taxon>
        <taxon>Embryophyta</taxon>
        <taxon>Tracheophyta</taxon>
        <taxon>Spermatophyta</taxon>
        <taxon>Magnoliopsida</taxon>
        <taxon>eudicotyledons</taxon>
        <taxon>Gunneridae</taxon>
        <taxon>Pentapetalae</taxon>
        <taxon>rosids</taxon>
        <taxon>fabids</taxon>
        <taxon>Rosales</taxon>
        <taxon>Rosaceae</taxon>
        <taxon>Rosoideae</taxon>
        <taxon>Rosoideae incertae sedis</taxon>
        <taxon>Rubus</taxon>
    </lineage>
</organism>
<protein>
    <submittedName>
        <fullName evidence="2">Uncharacterized protein</fullName>
    </submittedName>
</protein>
<evidence type="ECO:0000256" key="1">
    <source>
        <dbReference type="SAM" id="MobiDB-lite"/>
    </source>
</evidence>
<keyword evidence="3" id="KW-1185">Reference proteome</keyword>
<evidence type="ECO:0000313" key="3">
    <source>
        <dbReference type="Proteomes" id="UP001457282"/>
    </source>
</evidence>
<dbReference type="AlphaFoldDB" id="A0AAW1Y7Z8"/>
<comment type="caution">
    <text evidence="2">The sequence shown here is derived from an EMBL/GenBank/DDBJ whole genome shotgun (WGS) entry which is preliminary data.</text>
</comment>
<reference evidence="2 3" key="1">
    <citation type="journal article" date="2023" name="G3 (Bethesda)">
        <title>A chromosome-length genome assembly and annotation of blackberry (Rubus argutus, cv. 'Hillquist').</title>
        <authorList>
            <person name="Bruna T."/>
            <person name="Aryal R."/>
            <person name="Dudchenko O."/>
            <person name="Sargent D.J."/>
            <person name="Mead D."/>
            <person name="Buti M."/>
            <person name="Cavallini A."/>
            <person name="Hytonen T."/>
            <person name="Andres J."/>
            <person name="Pham M."/>
            <person name="Weisz D."/>
            <person name="Mascagni F."/>
            <person name="Usai G."/>
            <person name="Natali L."/>
            <person name="Bassil N."/>
            <person name="Fernandez G.E."/>
            <person name="Lomsadze A."/>
            <person name="Armour M."/>
            <person name="Olukolu B."/>
            <person name="Poorten T."/>
            <person name="Britton C."/>
            <person name="Davik J."/>
            <person name="Ashrafi H."/>
            <person name="Aiden E.L."/>
            <person name="Borodovsky M."/>
            <person name="Worthington M."/>
        </authorList>
    </citation>
    <scope>NUCLEOTIDE SEQUENCE [LARGE SCALE GENOMIC DNA]</scope>
    <source>
        <strain evidence="2">PI 553951</strain>
    </source>
</reference>
<name>A0AAW1Y7Z8_RUBAR</name>
<dbReference type="Proteomes" id="UP001457282">
    <property type="component" value="Unassembled WGS sequence"/>
</dbReference>
<evidence type="ECO:0000313" key="2">
    <source>
        <dbReference type="EMBL" id="KAK9943877.1"/>
    </source>
</evidence>
<dbReference type="EMBL" id="JBEDUW010000002">
    <property type="protein sequence ID" value="KAK9943877.1"/>
    <property type="molecule type" value="Genomic_DNA"/>
</dbReference>
<proteinExistence type="predicted"/>
<sequence>MDSSPDIHRKYLPSKSKKGTSSSQISPLYLDPCSDPHHYHCHPAIVGFGCARCWVPKAEEVRDGCNSGEFASDCHGCSCKVREMEVDCRPRLRIAGDEELVSFNRAETQLKKKKQGETGDHGCMSQ</sequence>
<accession>A0AAW1Y7Z8</accession>
<feature type="region of interest" description="Disordered" evidence="1">
    <location>
        <begin position="1"/>
        <end position="24"/>
    </location>
</feature>
<gene>
    <name evidence="2" type="ORF">M0R45_009469</name>
</gene>